<keyword evidence="2" id="KW-1185">Reference proteome</keyword>
<dbReference type="EMBL" id="NCKW01009469">
    <property type="protein sequence ID" value="POM67141.1"/>
    <property type="molecule type" value="Genomic_DNA"/>
</dbReference>
<sequence length="224" mass="25705">MLEEGGMILPDLMKLNAMHVTSVIVPYLKGFGPQLVEKSMPIEASFSWQLLYRFFCITIAKWFELRLPVNGNLPRSTTALEVIDCKLRKKLQDKEEPLYLFLGIDAYQAIEKVRDQQSEKSLVHEVVEIIGHSICTQLPYLILFPMFAGTDWGVIRSGSIATYSYFLTTRLPTTLLTMDEMFFIVGSNTKYARLLEYSDVCRNLFLLGGVSRVDNIYWESRDHA</sequence>
<name>A0A2P4XNL4_9STRA</name>
<proteinExistence type="predicted"/>
<protein>
    <submittedName>
        <fullName evidence="1">Crinkler (CRN) family protein</fullName>
    </submittedName>
</protein>
<organism evidence="1 2">
    <name type="scientific">Phytophthora palmivora</name>
    <dbReference type="NCBI Taxonomy" id="4796"/>
    <lineage>
        <taxon>Eukaryota</taxon>
        <taxon>Sar</taxon>
        <taxon>Stramenopiles</taxon>
        <taxon>Oomycota</taxon>
        <taxon>Peronosporomycetes</taxon>
        <taxon>Peronosporales</taxon>
        <taxon>Peronosporaceae</taxon>
        <taxon>Phytophthora</taxon>
    </lineage>
</organism>
<dbReference type="Proteomes" id="UP000237271">
    <property type="component" value="Unassembled WGS sequence"/>
</dbReference>
<dbReference type="AlphaFoldDB" id="A0A2P4XNL4"/>
<comment type="caution">
    <text evidence="1">The sequence shown here is derived from an EMBL/GenBank/DDBJ whole genome shotgun (WGS) entry which is preliminary data.</text>
</comment>
<accession>A0A2P4XNL4</accession>
<dbReference type="OrthoDB" id="19885at2759"/>
<evidence type="ECO:0000313" key="2">
    <source>
        <dbReference type="Proteomes" id="UP000237271"/>
    </source>
</evidence>
<reference evidence="1 2" key="1">
    <citation type="journal article" date="2017" name="Genome Biol. Evol.">
        <title>Phytophthora megakarya and P. palmivora, closely related causal agents of cacao black pod rot, underwent increases in genome sizes and gene numbers by different mechanisms.</title>
        <authorList>
            <person name="Ali S.S."/>
            <person name="Shao J."/>
            <person name="Lary D.J."/>
            <person name="Kronmiller B."/>
            <person name="Shen D."/>
            <person name="Strem M.D."/>
            <person name="Amoako-Attah I."/>
            <person name="Akrofi A.Y."/>
            <person name="Begoude B.A."/>
            <person name="Ten Hoopen G.M."/>
            <person name="Coulibaly K."/>
            <person name="Kebe B.I."/>
            <person name="Melnick R.L."/>
            <person name="Guiltinan M.J."/>
            <person name="Tyler B.M."/>
            <person name="Meinhardt L.W."/>
            <person name="Bailey B.A."/>
        </authorList>
    </citation>
    <scope>NUCLEOTIDE SEQUENCE [LARGE SCALE GENOMIC DNA]</scope>
    <source>
        <strain evidence="2">sbr112.9</strain>
    </source>
</reference>
<gene>
    <name evidence="1" type="ORF">PHPALM_16896</name>
</gene>
<evidence type="ECO:0000313" key="1">
    <source>
        <dbReference type="EMBL" id="POM67141.1"/>
    </source>
</evidence>